<comment type="caution">
    <text evidence="1">The sequence shown here is derived from an EMBL/GenBank/DDBJ whole genome shotgun (WGS) entry which is preliminary data.</text>
</comment>
<name>A0A2P5DA40_PARAD</name>
<sequence>MKIRGIYIDKETYFEILLQLKKKNLLTDVAALTQVYNSVLQESIMDDVVKKGVNVILGSNWGNKVERQL</sequence>
<evidence type="ECO:0000313" key="2">
    <source>
        <dbReference type="Proteomes" id="UP000237105"/>
    </source>
</evidence>
<evidence type="ECO:0000313" key="1">
    <source>
        <dbReference type="EMBL" id="PON70158.1"/>
    </source>
</evidence>
<keyword evidence="2" id="KW-1185">Reference proteome</keyword>
<dbReference type="AlphaFoldDB" id="A0A2P5DA40"/>
<dbReference type="EMBL" id="JXTB01000052">
    <property type="protein sequence ID" value="PON70158.1"/>
    <property type="molecule type" value="Genomic_DNA"/>
</dbReference>
<gene>
    <name evidence="1" type="ORF">PanWU01x14_083330</name>
</gene>
<proteinExistence type="predicted"/>
<dbReference type="Proteomes" id="UP000237105">
    <property type="component" value="Unassembled WGS sequence"/>
</dbReference>
<accession>A0A2P5DA40</accession>
<protein>
    <submittedName>
        <fullName evidence="1">Uncharacterized protein</fullName>
    </submittedName>
</protein>
<organism evidence="1 2">
    <name type="scientific">Parasponia andersonii</name>
    <name type="common">Sponia andersonii</name>
    <dbReference type="NCBI Taxonomy" id="3476"/>
    <lineage>
        <taxon>Eukaryota</taxon>
        <taxon>Viridiplantae</taxon>
        <taxon>Streptophyta</taxon>
        <taxon>Embryophyta</taxon>
        <taxon>Tracheophyta</taxon>
        <taxon>Spermatophyta</taxon>
        <taxon>Magnoliopsida</taxon>
        <taxon>eudicotyledons</taxon>
        <taxon>Gunneridae</taxon>
        <taxon>Pentapetalae</taxon>
        <taxon>rosids</taxon>
        <taxon>fabids</taxon>
        <taxon>Rosales</taxon>
        <taxon>Cannabaceae</taxon>
        <taxon>Parasponia</taxon>
    </lineage>
</organism>
<reference evidence="2" key="1">
    <citation type="submission" date="2016-06" db="EMBL/GenBank/DDBJ databases">
        <title>Parallel loss of symbiosis genes in relatives of nitrogen-fixing non-legume Parasponia.</title>
        <authorList>
            <person name="Van Velzen R."/>
            <person name="Holmer R."/>
            <person name="Bu F."/>
            <person name="Rutten L."/>
            <person name="Van Zeijl A."/>
            <person name="Liu W."/>
            <person name="Santuari L."/>
            <person name="Cao Q."/>
            <person name="Sharma T."/>
            <person name="Shen D."/>
            <person name="Roswanjaya Y."/>
            <person name="Wardhani T."/>
            <person name="Kalhor M.S."/>
            <person name="Jansen J."/>
            <person name="Van den Hoogen J."/>
            <person name="Gungor B."/>
            <person name="Hartog M."/>
            <person name="Hontelez J."/>
            <person name="Verver J."/>
            <person name="Yang W.-C."/>
            <person name="Schijlen E."/>
            <person name="Repin R."/>
            <person name="Schilthuizen M."/>
            <person name="Schranz E."/>
            <person name="Heidstra R."/>
            <person name="Miyata K."/>
            <person name="Fedorova E."/>
            <person name="Kohlen W."/>
            <person name="Bisseling T."/>
            <person name="Smit S."/>
            <person name="Geurts R."/>
        </authorList>
    </citation>
    <scope>NUCLEOTIDE SEQUENCE [LARGE SCALE GENOMIC DNA]</scope>
    <source>
        <strain evidence="2">cv. WU1-14</strain>
    </source>
</reference>